<keyword evidence="1" id="KW-0812">Transmembrane</keyword>
<dbReference type="InterPro" id="IPR036197">
    <property type="entry name" value="NarG-like_sf"/>
</dbReference>
<dbReference type="AlphaFoldDB" id="A0A917AA39"/>
<feature type="transmembrane region" description="Helical" evidence="1">
    <location>
        <begin position="81"/>
        <end position="101"/>
    </location>
</feature>
<proteinExistence type="predicted"/>
<keyword evidence="3" id="KW-1185">Reference proteome</keyword>
<keyword evidence="1" id="KW-0472">Membrane</keyword>
<name>A0A917AA39_9RHOB</name>
<keyword evidence="1" id="KW-1133">Transmembrane helix</keyword>
<gene>
    <name evidence="2" type="ORF">GCM10011517_00800</name>
</gene>
<feature type="transmembrane region" description="Helical" evidence="1">
    <location>
        <begin position="58"/>
        <end position="75"/>
    </location>
</feature>
<dbReference type="RefSeq" id="WP_188720392.1">
    <property type="nucleotide sequence ID" value="NZ_BMKN01000001.1"/>
</dbReference>
<dbReference type="Proteomes" id="UP000606730">
    <property type="component" value="Unassembled WGS sequence"/>
</dbReference>
<feature type="transmembrane region" description="Helical" evidence="1">
    <location>
        <begin position="20"/>
        <end position="38"/>
    </location>
</feature>
<evidence type="ECO:0000313" key="2">
    <source>
        <dbReference type="EMBL" id="GGE36940.1"/>
    </source>
</evidence>
<protein>
    <submittedName>
        <fullName evidence="2">Uncharacterized protein</fullName>
    </submittedName>
</protein>
<reference evidence="2" key="1">
    <citation type="journal article" date="2014" name="Int. J. Syst. Evol. Microbiol.">
        <title>Complete genome sequence of Corynebacterium casei LMG S-19264T (=DSM 44701T), isolated from a smear-ripened cheese.</title>
        <authorList>
            <consortium name="US DOE Joint Genome Institute (JGI-PGF)"/>
            <person name="Walter F."/>
            <person name="Albersmeier A."/>
            <person name="Kalinowski J."/>
            <person name="Ruckert C."/>
        </authorList>
    </citation>
    <scope>NUCLEOTIDE SEQUENCE</scope>
    <source>
        <strain evidence="2">CGMCC 1.16012</strain>
    </source>
</reference>
<dbReference type="SUPFAM" id="SSF103501">
    <property type="entry name" value="Respiratory nitrate reductase 1 gamma chain"/>
    <property type="match status" value="1"/>
</dbReference>
<comment type="caution">
    <text evidence="2">The sequence shown here is derived from an EMBL/GenBank/DDBJ whole genome shotgun (WGS) entry which is preliminary data.</text>
</comment>
<accession>A0A917AA39</accession>
<organism evidence="2 3">
    <name type="scientific">Actibacterium pelagium</name>
    <dbReference type="NCBI Taxonomy" id="2029103"/>
    <lineage>
        <taxon>Bacteria</taxon>
        <taxon>Pseudomonadati</taxon>
        <taxon>Pseudomonadota</taxon>
        <taxon>Alphaproteobacteria</taxon>
        <taxon>Rhodobacterales</taxon>
        <taxon>Roseobacteraceae</taxon>
        <taxon>Actibacterium</taxon>
    </lineage>
</organism>
<evidence type="ECO:0000313" key="3">
    <source>
        <dbReference type="Proteomes" id="UP000606730"/>
    </source>
</evidence>
<reference evidence="2" key="2">
    <citation type="submission" date="2020-09" db="EMBL/GenBank/DDBJ databases">
        <authorList>
            <person name="Sun Q."/>
            <person name="Zhou Y."/>
        </authorList>
    </citation>
    <scope>NUCLEOTIDE SEQUENCE</scope>
    <source>
        <strain evidence="2">CGMCC 1.16012</strain>
    </source>
</reference>
<dbReference type="EMBL" id="BMKN01000001">
    <property type="protein sequence ID" value="GGE36940.1"/>
    <property type="molecule type" value="Genomic_DNA"/>
</dbReference>
<sequence>MHYQFNLQAPYDFVSLPKLLGVPGGILLTFGAGALAYLKTRAEKYLGNARVRGGEMAFVLIFGLAGLAGLVLYAATGKGAVGLLLAVHLGTVLALFLTLPYSKLVHGFYRFAALLRDAQTNRIRYTLTIVVTHEPKQKIAP</sequence>
<evidence type="ECO:0000256" key="1">
    <source>
        <dbReference type="SAM" id="Phobius"/>
    </source>
</evidence>